<accession>A0A9P0NS98</accession>
<dbReference type="Proteomes" id="UP001154329">
    <property type="component" value="Chromosome 4"/>
</dbReference>
<proteinExistence type="predicted"/>
<dbReference type="EMBL" id="OU899037">
    <property type="protein sequence ID" value="CAH1736571.1"/>
    <property type="molecule type" value="Genomic_DNA"/>
</dbReference>
<dbReference type="AlphaFoldDB" id="A0A9P0NS98"/>
<keyword evidence="1" id="KW-0732">Signal</keyword>
<keyword evidence="3" id="KW-1185">Reference proteome</keyword>
<organism evidence="2 3">
    <name type="scientific">Aphis gossypii</name>
    <name type="common">Cotton aphid</name>
    <dbReference type="NCBI Taxonomy" id="80765"/>
    <lineage>
        <taxon>Eukaryota</taxon>
        <taxon>Metazoa</taxon>
        <taxon>Ecdysozoa</taxon>
        <taxon>Arthropoda</taxon>
        <taxon>Hexapoda</taxon>
        <taxon>Insecta</taxon>
        <taxon>Pterygota</taxon>
        <taxon>Neoptera</taxon>
        <taxon>Paraneoptera</taxon>
        <taxon>Hemiptera</taxon>
        <taxon>Sternorrhyncha</taxon>
        <taxon>Aphidomorpha</taxon>
        <taxon>Aphidoidea</taxon>
        <taxon>Aphididae</taxon>
        <taxon>Aphidini</taxon>
        <taxon>Aphis</taxon>
        <taxon>Aphis</taxon>
    </lineage>
</organism>
<evidence type="ECO:0008006" key="4">
    <source>
        <dbReference type="Google" id="ProtNLM"/>
    </source>
</evidence>
<reference evidence="2" key="1">
    <citation type="submission" date="2022-02" db="EMBL/GenBank/DDBJ databases">
        <authorList>
            <person name="King R."/>
        </authorList>
    </citation>
    <scope>NUCLEOTIDE SEQUENCE</scope>
</reference>
<reference evidence="2" key="2">
    <citation type="submission" date="2022-10" db="EMBL/GenBank/DDBJ databases">
        <authorList>
            <consortium name="ENA_rothamsted_submissions"/>
            <consortium name="culmorum"/>
            <person name="King R."/>
        </authorList>
    </citation>
    <scope>NUCLEOTIDE SEQUENCE</scope>
</reference>
<name>A0A9P0NS98_APHGO</name>
<feature type="signal peptide" evidence="1">
    <location>
        <begin position="1"/>
        <end position="23"/>
    </location>
</feature>
<evidence type="ECO:0000313" key="3">
    <source>
        <dbReference type="Proteomes" id="UP001154329"/>
    </source>
</evidence>
<sequence length="186" mass="19818">MMMATATMVSFAVLLGSTSLCFADQSDVGSVQRSAISPGQKLNEMINHAPPAVKPAPFLGSSNGAQSLPSSTPKTPCICGVFLSSQITKTGNKQPTGYAALLHEQDEPAPCNTLGVKTCTNKCLEIIAKHLPNSPAIICGSVDRDVYKERAHLFVKNCNDSWINTLLSTGKEFCCKDGLHYKCPAK</sequence>
<gene>
    <name evidence="2" type="ORF">APHIGO_LOCUS10287</name>
</gene>
<evidence type="ECO:0000256" key="1">
    <source>
        <dbReference type="SAM" id="SignalP"/>
    </source>
</evidence>
<evidence type="ECO:0000313" key="2">
    <source>
        <dbReference type="EMBL" id="CAH1736571.1"/>
    </source>
</evidence>
<feature type="chain" id="PRO_5040191983" description="Follicle cell protein 3C-1" evidence="1">
    <location>
        <begin position="24"/>
        <end position="186"/>
    </location>
</feature>
<protein>
    <recommendedName>
        <fullName evidence="4">Follicle cell protein 3C-1</fullName>
    </recommendedName>
</protein>